<dbReference type="GO" id="GO:0005524">
    <property type="term" value="F:ATP binding"/>
    <property type="evidence" value="ECO:0007669"/>
    <property type="project" value="InterPro"/>
</dbReference>
<dbReference type="SUPFAM" id="SSF56112">
    <property type="entry name" value="Protein kinase-like (PK-like)"/>
    <property type="match status" value="1"/>
</dbReference>
<accession>A0A086SWD9</accession>
<dbReference type="Gene3D" id="1.10.510.10">
    <property type="entry name" value="Transferase(Phosphotransferase) domain 1"/>
    <property type="match status" value="1"/>
</dbReference>
<dbReference type="AlphaFoldDB" id="A0A086SWD9"/>
<proteinExistence type="predicted"/>
<evidence type="ECO:0000313" key="3">
    <source>
        <dbReference type="Proteomes" id="UP000029964"/>
    </source>
</evidence>
<reference evidence="3" key="1">
    <citation type="journal article" date="2014" name="Genome Announc.">
        <title>Genome sequence and annotation of Acremonium chrysogenum, producer of the beta-lactam antibiotic cephalosporin C.</title>
        <authorList>
            <person name="Terfehr D."/>
            <person name="Dahlmann T.A."/>
            <person name="Specht T."/>
            <person name="Zadra I."/>
            <person name="Kuernsteiner H."/>
            <person name="Kueck U."/>
        </authorList>
    </citation>
    <scope>NUCLEOTIDE SEQUENCE [LARGE SCALE GENOMIC DNA]</scope>
    <source>
        <strain evidence="3">ATCC 11550 / CBS 779.69 / DSM 880 / IAM 14645 / JCM 23072 / IMI 49137</strain>
    </source>
</reference>
<feature type="domain" description="Protein kinase" evidence="1">
    <location>
        <begin position="1"/>
        <end position="142"/>
    </location>
</feature>
<evidence type="ECO:0000313" key="2">
    <source>
        <dbReference type="EMBL" id="KFH41421.1"/>
    </source>
</evidence>
<keyword evidence="3" id="KW-1185">Reference proteome</keyword>
<evidence type="ECO:0000259" key="1">
    <source>
        <dbReference type="PROSITE" id="PS50011"/>
    </source>
</evidence>
<dbReference type="OrthoDB" id="1668230at2759"/>
<dbReference type="InterPro" id="IPR000719">
    <property type="entry name" value="Prot_kinase_dom"/>
</dbReference>
<sequence length="142" mass="15752">MPIRAVDIGTYNVLLDWDEDVKLCDFAGSSLDGSKPTVAPSAHSTHPRISITQPSIRSELFAVGSMLYEMETTCEPYSDKNDGELEELFDADRYPEVGNLALGQVITKCWARQYVNAGEIVIDLDQIEKHLKDRDSGFGPTL</sequence>
<dbReference type="EMBL" id="JPKY01000129">
    <property type="protein sequence ID" value="KFH41421.1"/>
    <property type="molecule type" value="Genomic_DNA"/>
</dbReference>
<dbReference type="STRING" id="857340.A0A086SWD9"/>
<name>A0A086SWD9_HAPC1</name>
<dbReference type="InterPro" id="IPR011009">
    <property type="entry name" value="Kinase-like_dom_sf"/>
</dbReference>
<organism evidence="2 3">
    <name type="scientific">Hapsidospora chrysogenum (strain ATCC 11550 / CBS 779.69 / DSM 880 / IAM 14645 / JCM 23072 / IMI 49137)</name>
    <name type="common">Acremonium chrysogenum</name>
    <dbReference type="NCBI Taxonomy" id="857340"/>
    <lineage>
        <taxon>Eukaryota</taxon>
        <taxon>Fungi</taxon>
        <taxon>Dikarya</taxon>
        <taxon>Ascomycota</taxon>
        <taxon>Pezizomycotina</taxon>
        <taxon>Sordariomycetes</taxon>
        <taxon>Hypocreomycetidae</taxon>
        <taxon>Hypocreales</taxon>
        <taxon>Bionectriaceae</taxon>
        <taxon>Hapsidospora</taxon>
    </lineage>
</organism>
<dbReference type="PROSITE" id="PS50011">
    <property type="entry name" value="PROTEIN_KINASE_DOM"/>
    <property type="match status" value="1"/>
</dbReference>
<dbReference type="HOGENOM" id="CLU_1815221_0_0_1"/>
<dbReference type="GO" id="GO:0004672">
    <property type="term" value="F:protein kinase activity"/>
    <property type="evidence" value="ECO:0007669"/>
    <property type="project" value="InterPro"/>
</dbReference>
<dbReference type="Proteomes" id="UP000029964">
    <property type="component" value="Unassembled WGS sequence"/>
</dbReference>
<gene>
    <name evidence="2" type="ORF">ACRE_078650</name>
</gene>
<protein>
    <recommendedName>
        <fullName evidence="1">Protein kinase domain-containing protein</fullName>
    </recommendedName>
</protein>
<comment type="caution">
    <text evidence="2">The sequence shown here is derived from an EMBL/GenBank/DDBJ whole genome shotgun (WGS) entry which is preliminary data.</text>
</comment>